<evidence type="ECO:0000256" key="2">
    <source>
        <dbReference type="SAM" id="Phobius"/>
    </source>
</evidence>
<dbReference type="Pfam" id="PF09527">
    <property type="entry name" value="ATPase_gene1"/>
    <property type="match status" value="1"/>
</dbReference>
<comment type="caution">
    <text evidence="3">The sequence shown here is derived from an EMBL/GenBank/DDBJ whole genome shotgun (WGS) entry which is preliminary data.</text>
</comment>
<sequence length="88" mass="10131">MEEDKNEWKNPENKPSLSKGNSRKTPSNFIRYSGMAMQMLGTILVFTYAGYKLDQWQMNKTPVWTLVLSLNSIAASLYLLIRSMPKVK</sequence>
<protein>
    <submittedName>
        <fullName evidence="3">AtpZ/AtpI family protein</fullName>
    </submittedName>
</protein>
<feature type="compositionally biased region" description="Polar residues" evidence="1">
    <location>
        <begin position="13"/>
        <end position="25"/>
    </location>
</feature>
<proteinExistence type="predicted"/>
<organism evidence="3 4">
    <name type="scientific">Dyadobacter subterraneus</name>
    <dbReference type="NCBI Taxonomy" id="2773304"/>
    <lineage>
        <taxon>Bacteria</taxon>
        <taxon>Pseudomonadati</taxon>
        <taxon>Bacteroidota</taxon>
        <taxon>Cytophagia</taxon>
        <taxon>Cytophagales</taxon>
        <taxon>Spirosomataceae</taxon>
        <taxon>Dyadobacter</taxon>
    </lineage>
</organism>
<dbReference type="EMBL" id="JACYGY010000001">
    <property type="protein sequence ID" value="MBE9461144.1"/>
    <property type="molecule type" value="Genomic_DNA"/>
</dbReference>
<evidence type="ECO:0000313" key="4">
    <source>
        <dbReference type="Proteomes" id="UP000634134"/>
    </source>
</evidence>
<dbReference type="RefSeq" id="WP_194119433.1">
    <property type="nucleotide sequence ID" value="NZ_JACYGY010000001.1"/>
</dbReference>
<keyword evidence="2" id="KW-1133">Transmembrane helix</keyword>
<feature type="region of interest" description="Disordered" evidence="1">
    <location>
        <begin position="1"/>
        <end position="25"/>
    </location>
</feature>
<evidence type="ECO:0000256" key="1">
    <source>
        <dbReference type="SAM" id="MobiDB-lite"/>
    </source>
</evidence>
<evidence type="ECO:0000313" key="3">
    <source>
        <dbReference type="EMBL" id="MBE9461144.1"/>
    </source>
</evidence>
<dbReference type="InterPro" id="IPR032820">
    <property type="entry name" value="ATPase_put"/>
</dbReference>
<name>A0ABR9W6Q1_9BACT</name>
<feature type="compositionally biased region" description="Basic and acidic residues" evidence="1">
    <location>
        <begin position="1"/>
        <end position="12"/>
    </location>
</feature>
<accession>A0ABR9W6Q1</accession>
<reference evidence="4" key="1">
    <citation type="submission" date="2023-07" db="EMBL/GenBank/DDBJ databases">
        <title>Dyadobacter sp. nov 'subterranea' isolated from contaminted grondwater.</title>
        <authorList>
            <person name="Szabo I."/>
            <person name="Al-Omari J."/>
            <person name="Szerdahelyi S.G."/>
            <person name="Rado J."/>
        </authorList>
    </citation>
    <scope>NUCLEOTIDE SEQUENCE [LARGE SCALE GENOMIC DNA]</scope>
    <source>
        <strain evidence="4">UP-52</strain>
    </source>
</reference>
<keyword evidence="2" id="KW-0812">Transmembrane</keyword>
<keyword evidence="2" id="KW-0472">Membrane</keyword>
<feature type="transmembrane region" description="Helical" evidence="2">
    <location>
        <begin position="63"/>
        <end position="81"/>
    </location>
</feature>
<gene>
    <name evidence="3" type="ORF">IEE83_04545</name>
</gene>
<feature type="transmembrane region" description="Helical" evidence="2">
    <location>
        <begin position="29"/>
        <end position="51"/>
    </location>
</feature>
<dbReference type="Proteomes" id="UP000634134">
    <property type="component" value="Unassembled WGS sequence"/>
</dbReference>
<keyword evidence="4" id="KW-1185">Reference proteome</keyword>